<dbReference type="EMBL" id="CAJPIZ010031710">
    <property type="protein sequence ID" value="CAG2120146.1"/>
    <property type="molecule type" value="Genomic_DNA"/>
</dbReference>
<proteinExistence type="predicted"/>
<evidence type="ECO:0000313" key="1">
    <source>
        <dbReference type="EMBL" id="CAD7644517.1"/>
    </source>
</evidence>
<keyword evidence="2" id="KW-1185">Reference proteome</keyword>
<gene>
    <name evidence="1" type="ORF">OSB1V03_LOCUS20093</name>
</gene>
<organism evidence="1">
    <name type="scientific">Medioppia subpectinata</name>
    <dbReference type="NCBI Taxonomy" id="1979941"/>
    <lineage>
        <taxon>Eukaryota</taxon>
        <taxon>Metazoa</taxon>
        <taxon>Ecdysozoa</taxon>
        <taxon>Arthropoda</taxon>
        <taxon>Chelicerata</taxon>
        <taxon>Arachnida</taxon>
        <taxon>Acari</taxon>
        <taxon>Acariformes</taxon>
        <taxon>Sarcoptiformes</taxon>
        <taxon>Oribatida</taxon>
        <taxon>Brachypylina</taxon>
        <taxon>Oppioidea</taxon>
        <taxon>Oppiidae</taxon>
        <taxon>Medioppia</taxon>
    </lineage>
</organism>
<reference evidence="1" key="1">
    <citation type="submission" date="2020-11" db="EMBL/GenBank/DDBJ databases">
        <authorList>
            <person name="Tran Van P."/>
        </authorList>
    </citation>
    <scope>NUCLEOTIDE SEQUENCE</scope>
</reference>
<dbReference type="Proteomes" id="UP000759131">
    <property type="component" value="Unassembled WGS sequence"/>
</dbReference>
<dbReference type="EMBL" id="OC886285">
    <property type="protein sequence ID" value="CAD7644517.1"/>
    <property type="molecule type" value="Genomic_DNA"/>
</dbReference>
<feature type="non-terminal residue" evidence="1">
    <location>
        <position position="23"/>
    </location>
</feature>
<protein>
    <submittedName>
        <fullName evidence="1">Uncharacterized protein</fullName>
    </submittedName>
</protein>
<accession>A0A7R9LMT9</accession>
<dbReference type="AlphaFoldDB" id="A0A7R9LMT9"/>
<evidence type="ECO:0000313" key="2">
    <source>
        <dbReference type="Proteomes" id="UP000759131"/>
    </source>
</evidence>
<sequence length="23" mass="2997">MMKFFWVCVDIRRIFFSLFLYFS</sequence>
<name>A0A7R9LMT9_9ACAR</name>